<accession>A0ABY6NZJ6</accession>
<feature type="transmembrane region" description="Helical" evidence="1">
    <location>
        <begin position="198"/>
        <end position="223"/>
    </location>
</feature>
<keyword evidence="3" id="KW-0808">Transferase</keyword>
<dbReference type="GO" id="GO:0016757">
    <property type="term" value="F:glycosyltransferase activity"/>
    <property type="evidence" value="ECO:0007669"/>
    <property type="project" value="UniProtKB-KW"/>
</dbReference>
<keyword evidence="1" id="KW-0812">Transmembrane</keyword>
<sequence>MTALLDRPAMTPGATPAGPDGALRRLAGWARRHRTSLLVLTPLLLVTGVVRFVGMVTAPQRIDDEGTYVAQAYAVDKLGSLAHYTYWYDHPPLGWIQIAGYTWLTDAFNRAPNAVAAGREAMLVAAVASAGLLYVLARRLGVSRWGSGAAVLIMGLSPLAVQFQRTVYLDNVATPWALAAFVLALSPRNRLAATAGAGLAFAIAVLSKETYLLLLPALVYLVLRHSAASTRRYALTVAGTLFVLAGAGYGLLALVKGELLPGPNRVSLVGGLEFQLGGRQSSGSLFDPSSLSRRTLDTWLQLDTVLPVASVLAAVTGLFVRRLRPIAVGMVFLLLMMLRPGYLPVPYVIALLPFGALLVAGVVDAAVRAALRTGRWRSLAAVTATVAVLLGGAGVATAAPAWTGQLRGLALANLDAPVAQGEAWATANIPKGQRMLVDDAMWVDLVRSGRDRNNIVWFYKADTDSAVIDMAPNGWRDYGWVITTESMRRSADGSPTIAQAIANSTLAASFGQGNTRVEVRQVHPEGIDAVNATNGAAASARSQGGAQLAGNPAIAADTATADLLTGGRVDSRAMAGLAALAAQQPVTLLGAPAVDGEDAAGTPRRQLLLSGGAPVQQFFATQTGALAPTEVTTSGDDVLVTYSAVAPT</sequence>
<dbReference type="Pfam" id="PF13231">
    <property type="entry name" value="PMT_2"/>
    <property type="match status" value="1"/>
</dbReference>
<feature type="transmembrane region" description="Helical" evidence="1">
    <location>
        <begin position="143"/>
        <end position="161"/>
    </location>
</feature>
<keyword evidence="1" id="KW-1133">Transmembrane helix</keyword>
<feature type="domain" description="Glycosyltransferase RgtA/B/C/D-like" evidence="2">
    <location>
        <begin position="116"/>
        <end position="244"/>
    </location>
</feature>
<keyword evidence="4" id="KW-1185">Reference proteome</keyword>
<feature type="transmembrane region" description="Helical" evidence="1">
    <location>
        <begin position="35"/>
        <end position="53"/>
    </location>
</feature>
<dbReference type="EC" id="2.4.-.-" evidence="3"/>
<feature type="transmembrane region" description="Helical" evidence="1">
    <location>
        <begin position="299"/>
        <end position="319"/>
    </location>
</feature>
<dbReference type="InterPro" id="IPR038731">
    <property type="entry name" value="RgtA/B/C-like"/>
</dbReference>
<evidence type="ECO:0000313" key="4">
    <source>
        <dbReference type="Proteomes" id="UP001164965"/>
    </source>
</evidence>
<gene>
    <name evidence="3" type="ORF">RHODO2019_15075</name>
</gene>
<evidence type="ECO:0000313" key="3">
    <source>
        <dbReference type="EMBL" id="UZJ24446.1"/>
    </source>
</evidence>
<keyword evidence="1" id="KW-0472">Membrane</keyword>
<dbReference type="RefSeq" id="WP_265382553.1">
    <property type="nucleotide sequence ID" value="NZ_CP110615.1"/>
</dbReference>
<proteinExistence type="predicted"/>
<reference evidence="3" key="1">
    <citation type="submission" date="2022-10" db="EMBL/GenBank/DDBJ databases">
        <title>Rhodococcus sp.75.</title>
        <authorList>
            <person name="Sun M."/>
        </authorList>
    </citation>
    <scope>NUCLEOTIDE SEQUENCE</scope>
    <source>
        <strain evidence="3">75</strain>
    </source>
</reference>
<feature type="transmembrane region" description="Helical" evidence="1">
    <location>
        <begin position="348"/>
        <end position="367"/>
    </location>
</feature>
<dbReference type="Proteomes" id="UP001164965">
    <property type="component" value="Chromosome"/>
</dbReference>
<feature type="transmembrane region" description="Helical" evidence="1">
    <location>
        <begin position="235"/>
        <end position="255"/>
    </location>
</feature>
<evidence type="ECO:0000259" key="2">
    <source>
        <dbReference type="Pfam" id="PF13231"/>
    </source>
</evidence>
<evidence type="ECO:0000256" key="1">
    <source>
        <dbReference type="SAM" id="Phobius"/>
    </source>
</evidence>
<name>A0ABY6NZJ6_9NOCA</name>
<protein>
    <submittedName>
        <fullName evidence="3">Glycosyltransferase family 39 protein</fullName>
        <ecNumber evidence="3">2.4.-.-</ecNumber>
    </submittedName>
</protein>
<feature type="transmembrane region" description="Helical" evidence="1">
    <location>
        <begin position="379"/>
        <end position="402"/>
    </location>
</feature>
<feature type="transmembrane region" description="Helical" evidence="1">
    <location>
        <begin position="120"/>
        <end position="137"/>
    </location>
</feature>
<keyword evidence="3" id="KW-0328">Glycosyltransferase</keyword>
<dbReference type="EMBL" id="CP110615">
    <property type="protein sequence ID" value="UZJ24446.1"/>
    <property type="molecule type" value="Genomic_DNA"/>
</dbReference>
<feature type="transmembrane region" description="Helical" evidence="1">
    <location>
        <begin position="326"/>
        <end position="342"/>
    </location>
</feature>
<organism evidence="3 4">
    <name type="scientific">Rhodococcus antarcticus</name>
    <dbReference type="NCBI Taxonomy" id="2987751"/>
    <lineage>
        <taxon>Bacteria</taxon>
        <taxon>Bacillati</taxon>
        <taxon>Actinomycetota</taxon>
        <taxon>Actinomycetes</taxon>
        <taxon>Mycobacteriales</taxon>
        <taxon>Nocardiaceae</taxon>
        <taxon>Rhodococcus</taxon>
    </lineage>
</organism>